<dbReference type="InterPro" id="IPR006145">
    <property type="entry name" value="PsdUridine_synth_RsuA/RluA"/>
</dbReference>
<dbReference type="NCBIfam" id="TIGR00005">
    <property type="entry name" value="rluA_subfam"/>
    <property type="match status" value="1"/>
</dbReference>
<dbReference type="EC" id="5.4.99.-" evidence="9"/>
<comment type="catalytic activity">
    <reaction evidence="1">
        <text>uridine(955/2504/2580) in 23S rRNA = pseudouridine(955/2504/2580) in 23S rRNA</text>
        <dbReference type="Rhea" id="RHEA:42528"/>
        <dbReference type="Rhea" id="RHEA-COMP:10099"/>
        <dbReference type="Rhea" id="RHEA-COMP:10100"/>
        <dbReference type="ChEBI" id="CHEBI:65314"/>
        <dbReference type="ChEBI" id="CHEBI:65315"/>
        <dbReference type="EC" id="5.4.99.24"/>
    </reaction>
</comment>
<keyword evidence="5 8" id="KW-0694">RNA-binding</keyword>
<dbReference type="Pfam" id="PF01479">
    <property type="entry name" value="S4"/>
    <property type="match status" value="1"/>
</dbReference>
<dbReference type="InterPro" id="IPR006225">
    <property type="entry name" value="PsdUridine_synth_RluC/D"/>
</dbReference>
<dbReference type="InterPro" id="IPR006224">
    <property type="entry name" value="PsdUridine_synth_RluA-like_CS"/>
</dbReference>
<evidence type="ECO:0000256" key="3">
    <source>
        <dbReference type="ARBA" id="ARBA00010876"/>
    </source>
</evidence>
<gene>
    <name evidence="12" type="primary">rluC</name>
    <name evidence="11" type="ORF">Lbir_0902</name>
    <name evidence="12" type="ORF">NCTC12437_02360</name>
</gene>
<evidence type="ECO:0000256" key="1">
    <source>
        <dbReference type="ARBA" id="ARBA00000381"/>
    </source>
</evidence>
<evidence type="ECO:0000256" key="2">
    <source>
        <dbReference type="ARBA" id="ARBA00002876"/>
    </source>
</evidence>
<evidence type="ECO:0000256" key="9">
    <source>
        <dbReference type="RuleBase" id="RU362028"/>
    </source>
</evidence>
<dbReference type="GO" id="GO:0003723">
    <property type="term" value="F:RNA binding"/>
    <property type="evidence" value="ECO:0007669"/>
    <property type="project" value="UniProtKB-KW"/>
</dbReference>
<dbReference type="PROSITE" id="PS50889">
    <property type="entry name" value="S4"/>
    <property type="match status" value="1"/>
</dbReference>
<evidence type="ECO:0000256" key="8">
    <source>
        <dbReference type="PROSITE-ProRule" id="PRU00182"/>
    </source>
</evidence>
<dbReference type="EMBL" id="UGNW01000001">
    <property type="protein sequence ID" value="STX32566.1"/>
    <property type="molecule type" value="Genomic_DNA"/>
</dbReference>
<evidence type="ECO:0000256" key="5">
    <source>
        <dbReference type="ARBA" id="ARBA00022884"/>
    </source>
</evidence>
<dbReference type="Pfam" id="PF00849">
    <property type="entry name" value="PseudoU_synth_2"/>
    <property type="match status" value="1"/>
</dbReference>
<keyword evidence="13" id="KW-1185">Reference proteome</keyword>
<evidence type="ECO:0000256" key="4">
    <source>
        <dbReference type="ARBA" id="ARBA00022552"/>
    </source>
</evidence>
<dbReference type="STRING" id="28083.Lbir_0902"/>
<dbReference type="InterPro" id="IPR036986">
    <property type="entry name" value="S4_RNA-bd_sf"/>
</dbReference>
<dbReference type="PROSITE" id="PS01129">
    <property type="entry name" value="PSI_RLU"/>
    <property type="match status" value="1"/>
</dbReference>
<dbReference type="CDD" id="cd00165">
    <property type="entry name" value="S4"/>
    <property type="match status" value="1"/>
</dbReference>
<comment type="similarity">
    <text evidence="3 9">Belongs to the pseudouridine synthase RluA family.</text>
</comment>
<dbReference type="Gene3D" id="3.10.290.10">
    <property type="entry name" value="RNA-binding S4 domain"/>
    <property type="match status" value="1"/>
</dbReference>
<proteinExistence type="inferred from homology"/>
<sequence length="314" mass="36348">MNDVRYLEVTANEEGQRLDNYLMRVLKGVPKSHIYRIIRSGEVRINKKRAQAASRLMEGDILRIPPVRTSQEKEHFVGDRLEQLLKKSIIYEDNELLVINKPAGIAVHGGSGLSLGVIEALRKIRTDLHYLELVHRLDRDTSGCLLLAKKRSALRLIQAQLESREVKKIYWALLHNTWTDNRKILVDQPLKKNILHSGERVVIVHPEGKPSQTEFRLLENYADACWVEASPRTGRTHQIRVHSAYLKHPIAGDEKYGGARLSYDFIRDRSRLYLHARSIQFNLKDKKLCFEAELDEQFSQTLKFLRTRECGSHE</sequence>
<dbReference type="GO" id="GO:0000455">
    <property type="term" value="P:enzyme-directed rRNA pseudouridine synthesis"/>
    <property type="evidence" value="ECO:0007669"/>
    <property type="project" value="TreeGrafter"/>
</dbReference>
<dbReference type="InterPro" id="IPR002942">
    <property type="entry name" value="S4_RNA-bd"/>
</dbReference>
<evidence type="ECO:0000259" key="10">
    <source>
        <dbReference type="SMART" id="SM00363"/>
    </source>
</evidence>
<dbReference type="Proteomes" id="UP000255066">
    <property type="component" value="Unassembled WGS sequence"/>
</dbReference>
<feature type="domain" description="RNA-binding S4" evidence="10">
    <location>
        <begin position="16"/>
        <end position="75"/>
    </location>
</feature>
<comment type="catalytic activity">
    <reaction evidence="9">
        <text>a uridine in RNA = a pseudouridine in RNA</text>
        <dbReference type="Rhea" id="RHEA:48348"/>
        <dbReference type="Rhea" id="RHEA-COMP:12068"/>
        <dbReference type="Rhea" id="RHEA-COMP:12069"/>
        <dbReference type="ChEBI" id="CHEBI:65314"/>
        <dbReference type="ChEBI" id="CHEBI:65315"/>
    </reaction>
</comment>
<organism evidence="12 14">
    <name type="scientific">Legionella birminghamensis</name>
    <dbReference type="NCBI Taxonomy" id="28083"/>
    <lineage>
        <taxon>Bacteria</taxon>
        <taxon>Pseudomonadati</taxon>
        <taxon>Pseudomonadota</taxon>
        <taxon>Gammaproteobacteria</taxon>
        <taxon>Legionellales</taxon>
        <taxon>Legionellaceae</taxon>
        <taxon>Legionella</taxon>
    </lineage>
</organism>
<dbReference type="SUPFAM" id="SSF55174">
    <property type="entry name" value="Alpha-L RNA-binding motif"/>
    <property type="match status" value="1"/>
</dbReference>
<evidence type="ECO:0000313" key="13">
    <source>
        <dbReference type="Proteomes" id="UP000054735"/>
    </source>
</evidence>
<dbReference type="SMART" id="SM00363">
    <property type="entry name" value="S4"/>
    <property type="match status" value="1"/>
</dbReference>
<evidence type="ECO:0000313" key="11">
    <source>
        <dbReference type="EMBL" id="KTC74316.1"/>
    </source>
</evidence>
<evidence type="ECO:0000256" key="7">
    <source>
        <dbReference type="PIRSR" id="PIRSR606225-1"/>
    </source>
</evidence>
<evidence type="ECO:0000256" key="6">
    <source>
        <dbReference type="ARBA" id="ARBA00023235"/>
    </source>
</evidence>
<feature type="active site" evidence="7">
    <location>
        <position position="138"/>
    </location>
</feature>
<dbReference type="PANTHER" id="PTHR21600:SF92">
    <property type="entry name" value="RIBOSOMAL LARGE SUBUNIT PSEUDOURIDINE SYNTHASE C"/>
    <property type="match status" value="1"/>
</dbReference>
<evidence type="ECO:0000313" key="14">
    <source>
        <dbReference type="Proteomes" id="UP000255066"/>
    </source>
</evidence>
<dbReference type="AlphaFoldDB" id="A0A378ICB9"/>
<dbReference type="Gene3D" id="3.30.2350.10">
    <property type="entry name" value="Pseudouridine synthase"/>
    <property type="match status" value="1"/>
</dbReference>
<keyword evidence="6 9" id="KW-0413">Isomerase</keyword>
<dbReference type="EMBL" id="LNXT01000011">
    <property type="protein sequence ID" value="KTC74316.1"/>
    <property type="molecule type" value="Genomic_DNA"/>
</dbReference>
<protein>
    <recommendedName>
        <fullName evidence="9">Pseudouridine synthase</fullName>
        <ecNumber evidence="9">5.4.99.-</ecNumber>
    </recommendedName>
</protein>
<name>A0A378ICB9_9GAMM</name>
<accession>A0A378ICB9</accession>
<dbReference type="InterPro" id="IPR020103">
    <property type="entry name" value="PsdUridine_synth_cat_dom_sf"/>
</dbReference>
<keyword evidence="4" id="KW-0698">rRNA processing</keyword>
<dbReference type="InterPro" id="IPR050188">
    <property type="entry name" value="RluA_PseudoU_synthase"/>
</dbReference>
<dbReference type="RefSeq" id="WP_058523000.1">
    <property type="nucleotide sequence ID" value="NZ_CAAAHV010000001.1"/>
</dbReference>
<dbReference type="CDD" id="cd02869">
    <property type="entry name" value="PseudoU_synth_RluA_like"/>
    <property type="match status" value="1"/>
</dbReference>
<dbReference type="GO" id="GO:0160141">
    <property type="term" value="F:23S rRNA pseudouridine(955/2504/2580) synthase activity"/>
    <property type="evidence" value="ECO:0007669"/>
    <property type="project" value="UniProtKB-EC"/>
</dbReference>
<evidence type="ECO:0000313" key="12">
    <source>
        <dbReference type="EMBL" id="STX32566.1"/>
    </source>
</evidence>
<dbReference type="SUPFAM" id="SSF55120">
    <property type="entry name" value="Pseudouridine synthase"/>
    <property type="match status" value="1"/>
</dbReference>
<dbReference type="Proteomes" id="UP000054735">
    <property type="component" value="Unassembled WGS sequence"/>
</dbReference>
<reference evidence="11 13" key="1">
    <citation type="submission" date="2015-11" db="EMBL/GenBank/DDBJ databases">
        <title>Genomic analysis of 38 Legionella species identifies large and diverse effector repertoires.</title>
        <authorList>
            <person name="Burstein D."/>
            <person name="Amaro F."/>
            <person name="Zusman T."/>
            <person name="Lifshitz Z."/>
            <person name="Cohen O."/>
            <person name="Gilbert J.A."/>
            <person name="Pupko T."/>
            <person name="Shuman H.A."/>
            <person name="Segal G."/>
        </authorList>
    </citation>
    <scope>NUCLEOTIDE SEQUENCE [LARGE SCALE GENOMIC DNA]</scope>
    <source>
        <strain evidence="11 13">CDC#1407-AL-14</strain>
    </source>
</reference>
<comment type="function">
    <text evidence="2">Responsible for synthesis of pseudouridine from uracil at positions 955, 2504 and 2580 in 23S ribosomal RNA.</text>
</comment>
<dbReference type="PANTHER" id="PTHR21600">
    <property type="entry name" value="MITOCHONDRIAL RNA PSEUDOURIDINE SYNTHASE"/>
    <property type="match status" value="1"/>
</dbReference>
<reference evidence="12 14" key="2">
    <citation type="submission" date="2018-06" db="EMBL/GenBank/DDBJ databases">
        <authorList>
            <consortium name="Pathogen Informatics"/>
            <person name="Doyle S."/>
        </authorList>
    </citation>
    <scope>NUCLEOTIDE SEQUENCE [LARGE SCALE GENOMIC DNA]</scope>
    <source>
        <strain evidence="12 14">NCTC12437</strain>
    </source>
</reference>
<dbReference type="OrthoDB" id="9785808at2"/>